<evidence type="ECO:0000313" key="4">
    <source>
        <dbReference type="EMBL" id="ANU13319.1"/>
    </source>
</evidence>
<name>A0A1C7DP11_9BACL</name>
<dbReference type="InterPro" id="IPR023365">
    <property type="entry name" value="Sortase_dom-sf"/>
</dbReference>
<feature type="chain" id="PRO_5008884801" evidence="3">
    <location>
        <begin position="28"/>
        <end position="246"/>
    </location>
</feature>
<sequence>MTSIIKKAFLFYLLFLFVTFSGNPIQATESSPLEGDLAFQQMKEQIIRENNSVEQPVEQKKQQNGTVKLTAEQKIEQKVLTIQSSSSLKEQQVIETPLGITPALIEIPALDARAEVIEVGQTADGNMAAPEDIHTIGWYNLGAKPGNNGNAVLAGHVDGFTGPGTFYNLKELEPDDKIHITGTDGTELTFIVVDKQSYPPEDAPLNEIFGNSSTPQLNLITCTGTFNTAIGHYEERLVVYTELVEN</sequence>
<feature type="active site" description="Acyl-thioester intermediate" evidence="2">
    <location>
        <position position="222"/>
    </location>
</feature>
<dbReference type="EMBL" id="CP016537">
    <property type="protein sequence ID" value="ANU13319.1"/>
    <property type="molecule type" value="Genomic_DNA"/>
</dbReference>
<dbReference type="CDD" id="cd05829">
    <property type="entry name" value="Sortase_F"/>
    <property type="match status" value="1"/>
</dbReference>
<dbReference type="GO" id="GO:0016787">
    <property type="term" value="F:hydrolase activity"/>
    <property type="evidence" value="ECO:0007669"/>
    <property type="project" value="UniProtKB-KW"/>
</dbReference>
<gene>
    <name evidence="4" type="ORF">BBI08_05475</name>
</gene>
<proteinExistence type="predicted"/>
<accession>A0A1C7DP11</accession>
<feature type="active site" description="Proton donor/acceptor" evidence="2">
    <location>
        <position position="156"/>
    </location>
</feature>
<dbReference type="InterPro" id="IPR005754">
    <property type="entry name" value="Sortase"/>
</dbReference>
<dbReference type="KEGG" id="phc:BBI08_05475"/>
<evidence type="ECO:0000313" key="5">
    <source>
        <dbReference type="Proteomes" id="UP000092687"/>
    </source>
</evidence>
<dbReference type="RefSeq" id="WP_008498534.1">
    <property type="nucleotide sequence ID" value="NZ_CP016537.2"/>
</dbReference>
<organism evidence="4 5">
    <name type="scientific">Planococcus halocryophilus</name>
    <dbReference type="NCBI Taxonomy" id="1215089"/>
    <lineage>
        <taxon>Bacteria</taxon>
        <taxon>Bacillati</taxon>
        <taxon>Bacillota</taxon>
        <taxon>Bacilli</taxon>
        <taxon>Bacillales</taxon>
        <taxon>Caryophanaceae</taxon>
        <taxon>Planococcus</taxon>
    </lineage>
</organism>
<evidence type="ECO:0000256" key="2">
    <source>
        <dbReference type="PIRSR" id="PIRSR605754-1"/>
    </source>
</evidence>
<dbReference type="OrthoDB" id="525039at2"/>
<keyword evidence="3" id="KW-0732">Signal</keyword>
<dbReference type="Proteomes" id="UP000092687">
    <property type="component" value="Chromosome"/>
</dbReference>
<dbReference type="Gene3D" id="2.40.260.10">
    <property type="entry name" value="Sortase"/>
    <property type="match status" value="1"/>
</dbReference>
<evidence type="ECO:0000256" key="3">
    <source>
        <dbReference type="SAM" id="SignalP"/>
    </source>
</evidence>
<dbReference type="InterPro" id="IPR042001">
    <property type="entry name" value="Sortase_F"/>
</dbReference>
<dbReference type="STRING" id="1215089.BBI08_05475"/>
<dbReference type="AlphaFoldDB" id="A0A1C7DP11"/>
<dbReference type="SUPFAM" id="SSF63817">
    <property type="entry name" value="Sortase"/>
    <property type="match status" value="1"/>
</dbReference>
<reference evidence="4" key="1">
    <citation type="submission" date="2016-10" db="EMBL/GenBank/DDBJ databases">
        <authorList>
            <person name="de Groot N.N."/>
        </authorList>
    </citation>
    <scope>NUCLEOTIDE SEQUENCE</scope>
    <source>
        <strain evidence="4">DSM 24743</strain>
    </source>
</reference>
<feature type="signal peptide" evidence="3">
    <location>
        <begin position="1"/>
        <end position="27"/>
    </location>
</feature>
<keyword evidence="1" id="KW-0378">Hydrolase</keyword>
<keyword evidence="5" id="KW-1185">Reference proteome</keyword>
<evidence type="ECO:0000256" key="1">
    <source>
        <dbReference type="ARBA" id="ARBA00022801"/>
    </source>
</evidence>
<dbReference type="Pfam" id="PF04203">
    <property type="entry name" value="Sortase"/>
    <property type="match status" value="1"/>
</dbReference>
<protein>
    <submittedName>
        <fullName evidence="4">Peptidase C60 sortase A and B</fullName>
    </submittedName>
</protein>